<reference evidence="10" key="1">
    <citation type="journal article" date="2003" name="Dev. Genes Evol.">
        <title>Genomewide surveys of developmentally relevant genes in Ciona intestinalis.</title>
        <authorList>
            <person name="Satou Y."/>
            <person name="Satoh N."/>
        </authorList>
    </citation>
    <scope>NUCLEOTIDE SEQUENCE</scope>
</reference>
<sequence length="611" mass="68252">MAAAVALNYPSPNFSSEFPAENFYSARSLEQAASVSEASSFSPVSSPEFLSFEQNTISDASIDNFECAMNDFYIEQQLDNSASLKTGDVIMPPPMTSRTTYSSDPNIFRRESASDIHDILNPGIRNNCPGYQANSASNNIYQQTNNYSNIDTNNGACVNVNFNVVVKQQNNHHYHNSPTSPAHDVIPQNAMTSPAGMTSPPGSPNMLNIPPVSSFIKNSEAILHPSSSPTMTSSPVTSHTYPQMHHEEYTRARIPSESESVVCYDQRRHASLPSITITNLDENESMMQAYQQRTRSTSLTTDRCSIPSTSPNPGSPPVQMAQQPCSPVNMANTKQYQVKTEVNTQPLGSWDSNMMMYSEPAPSPFNARRCSSEVGAISTPTNDGFMPMNGMIAPKIEKLYPDDQYTANNPAYSCGTTGISNSYTRNPQPLFPPSQINFPSILETSSTDTIIQQQCPAVHHHMTQHSHMHHNSENRRHSHEIPLHRRNHPYLAMSVPPPYPLAVNGTIPYRPRYSRRNNPDLEKKRVHKCTHAGCTKAYTKSSHLKAHQRTHTGEKPYTCNWQGCDWRFARSDELTRHMRKHTGAKPFKCLVCGRCFSRSDHLSLHMKRHQA</sequence>
<evidence type="ECO:0000256" key="2">
    <source>
        <dbReference type="ARBA" id="ARBA00022723"/>
    </source>
</evidence>
<feature type="domain" description="C2H2-type" evidence="9">
    <location>
        <begin position="527"/>
        <end position="556"/>
    </location>
</feature>
<dbReference type="PROSITE" id="PS50157">
    <property type="entry name" value="ZINC_FINGER_C2H2_2"/>
    <property type="match status" value="3"/>
</dbReference>
<feature type="domain" description="C2H2-type" evidence="9">
    <location>
        <begin position="557"/>
        <end position="586"/>
    </location>
</feature>
<dbReference type="InterPro" id="IPR036236">
    <property type="entry name" value="Znf_C2H2_sf"/>
</dbReference>
<reference evidence="10" key="2">
    <citation type="journal article" date="2004" name="Development">
        <title>Gene expression profiles of transcription factors and signaling molecules in the ascidian embryo: towards a comprehensive understanding of gene networks.</title>
        <authorList>
            <person name="Imai K.S."/>
            <person name="Hino K."/>
            <person name="Yagi K."/>
            <person name="Satoh N."/>
            <person name="Satou Y."/>
        </authorList>
    </citation>
    <scope>NUCLEOTIDE SEQUENCE</scope>
</reference>
<feature type="region of interest" description="Disordered" evidence="8">
    <location>
        <begin position="294"/>
        <end position="324"/>
    </location>
</feature>
<evidence type="ECO:0000256" key="8">
    <source>
        <dbReference type="SAM" id="MobiDB-lite"/>
    </source>
</evidence>
<dbReference type="InterPro" id="IPR013087">
    <property type="entry name" value="Znf_C2H2_type"/>
</dbReference>
<dbReference type="FunFam" id="3.30.160.60:FF:000624">
    <property type="entry name" value="zinc finger protein 697"/>
    <property type="match status" value="1"/>
</dbReference>
<gene>
    <name evidence="10" type="primary">Ci-KLF2</name>
</gene>
<feature type="compositionally biased region" description="Polar residues" evidence="8">
    <location>
        <begin position="294"/>
        <end position="312"/>
    </location>
</feature>
<dbReference type="PROSITE" id="PS00028">
    <property type="entry name" value="ZINC_FINGER_C2H2_1"/>
    <property type="match status" value="3"/>
</dbReference>
<dbReference type="SUPFAM" id="SSF57667">
    <property type="entry name" value="beta-beta-alpha zinc fingers"/>
    <property type="match status" value="2"/>
</dbReference>
<dbReference type="EMBL" id="AB210522">
    <property type="protein sequence ID" value="BAE06527.1"/>
    <property type="molecule type" value="mRNA"/>
</dbReference>
<keyword evidence="5" id="KW-0862">Zinc</keyword>
<evidence type="ECO:0000313" key="10">
    <source>
        <dbReference type="EMBL" id="BAE06527.1"/>
    </source>
</evidence>
<evidence type="ECO:0000256" key="6">
    <source>
        <dbReference type="ARBA" id="ARBA00023242"/>
    </source>
</evidence>
<feature type="domain" description="C2H2-type" evidence="9">
    <location>
        <begin position="587"/>
        <end position="611"/>
    </location>
</feature>
<evidence type="ECO:0000256" key="5">
    <source>
        <dbReference type="ARBA" id="ARBA00022833"/>
    </source>
</evidence>
<dbReference type="SMART" id="SM00355">
    <property type="entry name" value="ZnF_C2H2"/>
    <property type="match status" value="3"/>
</dbReference>
<organism evidence="10">
    <name type="scientific">Ciona intestinalis</name>
    <name type="common">Transparent sea squirt</name>
    <name type="synonym">Ascidia intestinalis</name>
    <dbReference type="NCBI Taxonomy" id="7719"/>
    <lineage>
        <taxon>Eukaryota</taxon>
        <taxon>Metazoa</taxon>
        <taxon>Chordata</taxon>
        <taxon>Tunicata</taxon>
        <taxon>Ascidiacea</taxon>
        <taxon>Phlebobranchia</taxon>
        <taxon>Cionidae</taxon>
        <taxon>Ciona</taxon>
    </lineage>
</organism>
<feature type="region of interest" description="Disordered" evidence="8">
    <location>
        <begin position="223"/>
        <end position="242"/>
    </location>
</feature>
<reference evidence="10" key="3">
    <citation type="submission" date="2005-04" db="EMBL/GenBank/DDBJ databases">
        <title>Expressed genes in Ciona intestinalis.</title>
        <authorList>
            <person name="Satou Y."/>
        </authorList>
    </citation>
    <scope>NUCLEOTIDE SEQUENCE</scope>
</reference>
<dbReference type="KEGG" id="cin:778661"/>
<evidence type="ECO:0000259" key="9">
    <source>
        <dbReference type="PROSITE" id="PS50157"/>
    </source>
</evidence>
<evidence type="ECO:0000256" key="4">
    <source>
        <dbReference type="ARBA" id="ARBA00022771"/>
    </source>
</evidence>
<keyword evidence="4 7" id="KW-0863">Zinc-finger</keyword>
<evidence type="ECO:0000256" key="7">
    <source>
        <dbReference type="PROSITE-ProRule" id="PRU00042"/>
    </source>
</evidence>
<dbReference type="PANTHER" id="PTHR23235:SF150">
    <property type="entry name" value="KRUEPPEL-LIKE FACTOR LUNA"/>
    <property type="match status" value="1"/>
</dbReference>
<keyword evidence="3" id="KW-0677">Repeat</keyword>
<dbReference type="AlphaFoldDB" id="Q4H3A0"/>
<dbReference type="Pfam" id="PF00096">
    <property type="entry name" value="zf-C2H2"/>
    <property type="match status" value="3"/>
</dbReference>
<proteinExistence type="evidence at transcript level"/>
<dbReference type="GO" id="GO:0008270">
    <property type="term" value="F:zinc ion binding"/>
    <property type="evidence" value="ECO:0007669"/>
    <property type="project" value="UniProtKB-KW"/>
</dbReference>
<keyword evidence="2" id="KW-0479">Metal-binding</keyword>
<dbReference type="GO" id="GO:0005634">
    <property type="term" value="C:nucleus"/>
    <property type="evidence" value="ECO:0007669"/>
    <property type="project" value="UniProtKB-SubCell"/>
</dbReference>
<dbReference type="FunFam" id="3.30.160.60:FF:000021">
    <property type="entry name" value="Basic krueppel-like factor 3"/>
    <property type="match status" value="1"/>
</dbReference>
<dbReference type="PANTHER" id="PTHR23235">
    <property type="entry name" value="KRUEPPEL-LIKE TRANSCRIPTION FACTOR"/>
    <property type="match status" value="1"/>
</dbReference>
<feature type="compositionally biased region" description="Low complexity" evidence="8">
    <location>
        <begin position="225"/>
        <end position="238"/>
    </location>
</feature>
<keyword evidence="6" id="KW-0539">Nucleus</keyword>
<protein>
    <submittedName>
        <fullName evidence="10">Zinc finger protein</fullName>
    </submittedName>
</protein>
<evidence type="ECO:0000256" key="1">
    <source>
        <dbReference type="ARBA" id="ARBA00004123"/>
    </source>
</evidence>
<name>Q4H3A0_CIOIN</name>
<evidence type="ECO:0000256" key="3">
    <source>
        <dbReference type="ARBA" id="ARBA00022737"/>
    </source>
</evidence>
<feature type="region of interest" description="Disordered" evidence="8">
    <location>
        <begin position="172"/>
        <end position="211"/>
    </location>
</feature>
<dbReference type="FunFam" id="3.30.160.60:FF:000018">
    <property type="entry name" value="Krueppel-like factor 15"/>
    <property type="match status" value="1"/>
</dbReference>
<dbReference type="Gene3D" id="3.30.160.60">
    <property type="entry name" value="Classic Zinc Finger"/>
    <property type="match status" value="3"/>
</dbReference>
<comment type="subcellular location">
    <subcellularLocation>
        <location evidence="1">Nucleus</location>
    </subcellularLocation>
</comment>
<accession>A0A1W2VP23</accession>
<accession>Q4H3A0</accession>
<dbReference type="OrthoDB" id="4748970at2759"/>